<feature type="compositionally biased region" description="Basic and acidic residues" evidence="1">
    <location>
        <begin position="1"/>
        <end position="12"/>
    </location>
</feature>
<proteinExistence type="predicted"/>
<dbReference type="Proteomes" id="UP000734854">
    <property type="component" value="Unassembled WGS sequence"/>
</dbReference>
<feature type="region of interest" description="Disordered" evidence="1">
    <location>
        <begin position="1"/>
        <end position="32"/>
    </location>
</feature>
<accession>A0A8J5LCS7</accession>
<gene>
    <name evidence="2" type="ORF">ZIOFF_013434</name>
</gene>
<evidence type="ECO:0000256" key="1">
    <source>
        <dbReference type="SAM" id="MobiDB-lite"/>
    </source>
</evidence>
<name>A0A8J5LCS7_ZINOF</name>
<dbReference type="AlphaFoldDB" id="A0A8J5LCS7"/>
<evidence type="ECO:0000313" key="3">
    <source>
        <dbReference type="Proteomes" id="UP000734854"/>
    </source>
</evidence>
<protein>
    <submittedName>
        <fullName evidence="2">Uncharacterized protein</fullName>
    </submittedName>
</protein>
<comment type="caution">
    <text evidence="2">The sequence shown here is derived from an EMBL/GenBank/DDBJ whole genome shotgun (WGS) entry which is preliminary data.</text>
</comment>
<organism evidence="2 3">
    <name type="scientific">Zingiber officinale</name>
    <name type="common">Ginger</name>
    <name type="synonym">Amomum zingiber</name>
    <dbReference type="NCBI Taxonomy" id="94328"/>
    <lineage>
        <taxon>Eukaryota</taxon>
        <taxon>Viridiplantae</taxon>
        <taxon>Streptophyta</taxon>
        <taxon>Embryophyta</taxon>
        <taxon>Tracheophyta</taxon>
        <taxon>Spermatophyta</taxon>
        <taxon>Magnoliopsida</taxon>
        <taxon>Liliopsida</taxon>
        <taxon>Zingiberales</taxon>
        <taxon>Zingiberaceae</taxon>
        <taxon>Zingiber</taxon>
    </lineage>
</organism>
<sequence>METRDSFRRTLDFDSQDTTSPSSVEELASGNTSLSSDTLFDKEIMDFIPQFFENDSQSSAASDEQSIISRGNSFAAYSSKIQWAEWFGLRIPASVELIPPSTRLRHLQRKSQSLADMSQMMLSQANAGKTLCFTSLKG</sequence>
<evidence type="ECO:0000313" key="2">
    <source>
        <dbReference type="EMBL" id="KAG6523573.1"/>
    </source>
</evidence>
<feature type="compositionally biased region" description="Polar residues" evidence="1">
    <location>
        <begin position="16"/>
        <end position="32"/>
    </location>
</feature>
<keyword evidence="3" id="KW-1185">Reference proteome</keyword>
<dbReference type="EMBL" id="JACMSC010000004">
    <property type="protein sequence ID" value="KAG6523573.1"/>
    <property type="molecule type" value="Genomic_DNA"/>
</dbReference>
<reference evidence="2 3" key="1">
    <citation type="submission" date="2020-08" db="EMBL/GenBank/DDBJ databases">
        <title>Plant Genome Project.</title>
        <authorList>
            <person name="Zhang R.-G."/>
        </authorList>
    </citation>
    <scope>NUCLEOTIDE SEQUENCE [LARGE SCALE GENOMIC DNA]</scope>
    <source>
        <tissue evidence="2">Rhizome</tissue>
    </source>
</reference>